<keyword evidence="5" id="KW-0378">Hydrolase</keyword>
<feature type="binding site" evidence="8">
    <location>
        <position position="65"/>
    </location>
    <ligand>
        <name>Zn(2+)</name>
        <dbReference type="ChEBI" id="CHEBI:29105"/>
        <label>1</label>
    </ligand>
</feature>
<dbReference type="PANTHER" id="PTHR32481">
    <property type="entry name" value="AMINOPEPTIDASE"/>
    <property type="match status" value="1"/>
</dbReference>
<proteinExistence type="inferred from homology"/>
<dbReference type="PIRSF" id="PIRSF001123">
    <property type="entry name" value="PepA_GA"/>
    <property type="match status" value="1"/>
</dbReference>
<evidence type="ECO:0000256" key="1">
    <source>
        <dbReference type="ARBA" id="ARBA00006272"/>
    </source>
</evidence>
<accession>A0A364K972</accession>
<organism evidence="9 10">
    <name type="scientific">Thermoflavimicrobium daqui</name>
    <dbReference type="NCBI Taxonomy" id="2137476"/>
    <lineage>
        <taxon>Bacteria</taxon>
        <taxon>Bacillati</taxon>
        <taxon>Bacillota</taxon>
        <taxon>Bacilli</taxon>
        <taxon>Bacillales</taxon>
        <taxon>Thermoactinomycetaceae</taxon>
        <taxon>Thermoflavimicrobium</taxon>
    </lineage>
</organism>
<evidence type="ECO:0000256" key="5">
    <source>
        <dbReference type="ARBA" id="ARBA00022801"/>
    </source>
</evidence>
<keyword evidence="4 8" id="KW-0479">Metal-binding</keyword>
<evidence type="ECO:0000256" key="2">
    <source>
        <dbReference type="ARBA" id="ARBA00022438"/>
    </source>
</evidence>
<dbReference type="CDD" id="cd05656">
    <property type="entry name" value="M42_Frv"/>
    <property type="match status" value="1"/>
</dbReference>
<dbReference type="Proteomes" id="UP000251213">
    <property type="component" value="Unassembled WGS sequence"/>
</dbReference>
<dbReference type="AlphaFoldDB" id="A0A364K972"/>
<protein>
    <submittedName>
        <fullName evidence="9">Peptidase M28</fullName>
    </submittedName>
</protein>
<dbReference type="SUPFAM" id="SSF53187">
    <property type="entry name" value="Zn-dependent exopeptidases"/>
    <property type="match status" value="1"/>
</dbReference>
<dbReference type="GO" id="GO:0004177">
    <property type="term" value="F:aminopeptidase activity"/>
    <property type="evidence" value="ECO:0007669"/>
    <property type="project" value="UniProtKB-UniRule"/>
</dbReference>
<gene>
    <name evidence="9" type="ORF">DL897_01585</name>
</gene>
<dbReference type="EMBL" id="QJKK01000001">
    <property type="protein sequence ID" value="RAL26772.1"/>
    <property type="molecule type" value="Genomic_DNA"/>
</dbReference>
<reference evidence="9 10" key="2">
    <citation type="submission" date="2018-06" db="EMBL/GenBank/DDBJ databases">
        <authorList>
            <person name="Zhirakovskaya E."/>
        </authorList>
    </citation>
    <scope>NUCLEOTIDE SEQUENCE [LARGE SCALE GENOMIC DNA]</scope>
    <source>
        <strain evidence="9 10">FBKL4.011</strain>
    </source>
</reference>
<dbReference type="GO" id="GO:0046872">
    <property type="term" value="F:metal ion binding"/>
    <property type="evidence" value="ECO:0007669"/>
    <property type="project" value="UniProtKB-UniRule"/>
</dbReference>
<dbReference type="OrthoDB" id="9772053at2"/>
<dbReference type="InterPro" id="IPR051464">
    <property type="entry name" value="Peptidase_M42_aminopept"/>
</dbReference>
<dbReference type="Pfam" id="PF05343">
    <property type="entry name" value="Peptidase_M42"/>
    <property type="match status" value="1"/>
</dbReference>
<dbReference type="GO" id="GO:0006508">
    <property type="term" value="P:proteolysis"/>
    <property type="evidence" value="ECO:0007669"/>
    <property type="project" value="UniProtKB-KW"/>
</dbReference>
<feature type="binding site" evidence="8">
    <location>
        <position position="234"/>
    </location>
    <ligand>
        <name>Zn(2+)</name>
        <dbReference type="ChEBI" id="CHEBI:29105"/>
        <label>1</label>
    </ligand>
</feature>
<evidence type="ECO:0000313" key="10">
    <source>
        <dbReference type="Proteomes" id="UP000251213"/>
    </source>
</evidence>
<dbReference type="InterPro" id="IPR008007">
    <property type="entry name" value="Peptidase_M42"/>
</dbReference>
<name>A0A364K972_9BACL</name>
<reference evidence="9 10" key="1">
    <citation type="submission" date="2018-06" db="EMBL/GenBank/DDBJ databases">
        <title>Thermoflavimicrobium daqus sp. nov., a thermophilic microbe isolated from Moutai-flavour Daqu.</title>
        <authorList>
            <person name="Wang X."/>
            <person name="Zhou H."/>
        </authorList>
    </citation>
    <scope>NUCLEOTIDE SEQUENCE [LARGE SCALE GENOMIC DNA]</scope>
    <source>
        <strain evidence="9 10">FBKL4.011</strain>
    </source>
</reference>
<dbReference type="RefSeq" id="WP_113657377.1">
    <property type="nucleotide sequence ID" value="NZ_KZ845663.1"/>
</dbReference>
<feature type="binding site" evidence="8">
    <location>
        <position position="322"/>
    </location>
    <ligand>
        <name>Zn(2+)</name>
        <dbReference type="ChEBI" id="CHEBI:29105"/>
        <label>2</label>
    </ligand>
</feature>
<dbReference type="InterPro" id="IPR023367">
    <property type="entry name" value="Peptidase_M42_dom2"/>
</dbReference>
<feature type="binding site" evidence="8">
    <location>
        <position position="179"/>
    </location>
    <ligand>
        <name>Zn(2+)</name>
        <dbReference type="ChEBI" id="CHEBI:29105"/>
        <label>2</label>
    </ligand>
</feature>
<evidence type="ECO:0000256" key="4">
    <source>
        <dbReference type="ARBA" id="ARBA00022723"/>
    </source>
</evidence>
<evidence type="ECO:0000313" key="9">
    <source>
        <dbReference type="EMBL" id="RAL26772.1"/>
    </source>
</evidence>
<sequence length="359" mass="39603">MDQITQLMKEFTEADGVSGFEDEMGQVMENHLAPLSEELLRDRLGGIVGRKTGDTDGPRILLAGHLDEIGFMVTNITDKGYIRFQQLGGWWTHTLLSQRVKIKTAKGDYIGLIGSKPPHVLKAEERKKVLDLKDLFIDVGAKSREEAEEMGISLGDAIVPVSDFFTMRDGELWVGKAIDNRAGCAVAVEVLRRLQNEEHPNTVFAGATVQEEVGLRGAQTMGHLIQPDIAFALDVGISNDIPGTDQEQPPNIVGEGPLITLVDATMIGHPGLRRIIREVAKEKEINLQFDTMMGGGTDGGKFHLSGNGCPTIVVGFATRYIHSHNAIMSRRDFEQAVTLLTEVIKRLDRETVDQITYRY</sequence>
<keyword evidence="10" id="KW-1185">Reference proteome</keyword>
<feature type="active site" description="Proton acceptor" evidence="7">
    <location>
        <position position="211"/>
    </location>
</feature>
<dbReference type="Gene3D" id="3.40.630.10">
    <property type="entry name" value="Zn peptidases"/>
    <property type="match status" value="1"/>
</dbReference>
<comment type="similarity">
    <text evidence="1 6">Belongs to the peptidase M42 family.</text>
</comment>
<comment type="cofactor">
    <cofactor evidence="8">
        <name>a divalent metal cation</name>
        <dbReference type="ChEBI" id="CHEBI:60240"/>
    </cofactor>
    <text evidence="8">Binds 2 divalent metal cations per subunit.</text>
</comment>
<keyword evidence="3" id="KW-0645">Protease</keyword>
<dbReference type="PANTHER" id="PTHR32481:SF0">
    <property type="entry name" value="AMINOPEPTIDASE YPDE-RELATED"/>
    <property type="match status" value="1"/>
</dbReference>
<dbReference type="Gene3D" id="2.40.30.40">
    <property type="entry name" value="Peptidase M42, domain 2"/>
    <property type="match status" value="1"/>
</dbReference>
<evidence type="ECO:0000256" key="8">
    <source>
        <dbReference type="PIRSR" id="PIRSR001123-2"/>
    </source>
</evidence>
<feature type="binding site" evidence="8">
    <location>
        <position position="212"/>
    </location>
    <ligand>
        <name>Zn(2+)</name>
        <dbReference type="ChEBI" id="CHEBI:29105"/>
        <label>2</label>
    </ligand>
</feature>
<keyword evidence="2" id="KW-0031">Aminopeptidase</keyword>
<dbReference type="SUPFAM" id="SSF101821">
    <property type="entry name" value="Aminopeptidase/glucanase lid domain"/>
    <property type="match status" value="1"/>
</dbReference>
<comment type="caution">
    <text evidence="9">The sequence shown here is derived from an EMBL/GenBank/DDBJ whole genome shotgun (WGS) entry which is preliminary data.</text>
</comment>
<feature type="binding site" evidence="8">
    <location>
        <position position="179"/>
    </location>
    <ligand>
        <name>Zn(2+)</name>
        <dbReference type="ChEBI" id="CHEBI:29105"/>
        <label>1</label>
    </ligand>
</feature>
<evidence type="ECO:0000256" key="7">
    <source>
        <dbReference type="PIRSR" id="PIRSR001123-1"/>
    </source>
</evidence>
<evidence type="ECO:0000256" key="3">
    <source>
        <dbReference type="ARBA" id="ARBA00022670"/>
    </source>
</evidence>
<evidence type="ECO:0000256" key="6">
    <source>
        <dbReference type="PIRNR" id="PIRNR001123"/>
    </source>
</evidence>